<feature type="transmembrane region" description="Helical" evidence="1">
    <location>
        <begin position="114"/>
        <end position="139"/>
    </location>
</feature>
<evidence type="ECO:0000313" key="3">
    <source>
        <dbReference type="EMBL" id="ADG77347.1"/>
    </source>
</evidence>
<dbReference type="GO" id="GO:0005886">
    <property type="term" value="C:plasma membrane"/>
    <property type="evidence" value="ECO:0007669"/>
    <property type="project" value="TreeGrafter"/>
</dbReference>
<dbReference type="CDD" id="cd06259">
    <property type="entry name" value="YdcF-like"/>
    <property type="match status" value="1"/>
</dbReference>
<dbReference type="Gene3D" id="3.40.50.620">
    <property type="entry name" value="HUPs"/>
    <property type="match status" value="1"/>
</dbReference>
<dbReference type="InterPro" id="IPR014729">
    <property type="entry name" value="Rossmann-like_a/b/a_fold"/>
</dbReference>
<dbReference type="PANTHER" id="PTHR30336">
    <property type="entry name" value="INNER MEMBRANE PROTEIN, PROBABLE PERMEASE"/>
    <property type="match status" value="1"/>
</dbReference>
<dbReference type="STRING" id="521096.Tpau_0710"/>
<keyword evidence="1" id="KW-0812">Transmembrane</keyword>
<feature type="transmembrane region" description="Helical" evidence="1">
    <location>
        <begin position="79"/>
        <end position="102"/>
    </location>
</feature>
<feature type="transmembrane region" description="Helical" evidence="1">
    <location>
        <begin position="151"/>
        <end position="177"/>
    </location>
</feature>
<dbReference type="PANTHER" id="PTHR30336:SF4">
    <property type="entry name" value="ENVELOPE BIOGENESIS FACTOR ELYC"/>
    <property type="match status" value="1"/>
</dbReference>
<accession>D5UT60</accession>
<evidence type="ECO:0000313" key="4">
    <source>
        <dbReference type="Proteomes" id="UP000001213"/>
    </source>
</evidence>
<gene>
    <name evidence="3" type="ordered locus">Tpau_0710</name>
</gene>
<dbReference type="GO" id="GO:0043164">
    <property type="term" value="P:Gram-negative-bacterium-type cell wall biogenesis"/>
    <property type="evidence" value="ECO:0007669"/>
    <property type="project" value="TreeGrafter"/>
</dbReference>
<dbReference type="eggNOG" id="COG1434">
    <property type="taxonomic scope" value="Bacteria"/>
</dbReference>
<dbReference type="Proteomes" id="UP000001213">
    <property type="component" value="Chromosome"/>
</dbReference>
<feature type="transmembrane region" description="Helical" evidence="1">
    <location>
        <begin position="20"/>
        <end position="39"/>
    </location>
</feature>
<keyword evidence="1" id="KW-1133">Transmembrane helix</keyword>
<organism evidence="3 4">
    <name type="scientific">Tsukamurella paurometabola (strain ATCC 8368 / DSM 20162 / CCUG 35730 / CIP 100753 / JCM 10117 / KCTC 9821 / NBRC 16120 / NCIMB 702349 / NCTC 13040)</name>
    <name type="common">Corynebacterium paurometabolum</name>
    <dbReference type="NCBI Taxonomy" id="521096"/>
    <lineage>
        <taxon>Bacteria</taxon>
        <taxon>Bacillati</taxon>
        <taxon>Actinomycetota</taxon>
        <taxon>Actinomycetes</taxon>
        <taxon>Mycobacteriales</taxon>
        <taxon>Tsukamurellaceae</taxon>
        <taxon>Tsukamurella</taxon>
    </lineage>
</organism>
<proteinExistence type="predicted"/>
<keyword evidence="1" id="KW-0472">Membrane</keyword>
<dbReference type="EMBL" id="CP001966">
    <property type="protein sequence ID" value="ADG77347.1"/>
    <property type="molecule type" value="Genomic_DNA"/>
</dbReference>
<name>D5UT60_TSUPD</name>
<dbReference type="HOGENOM" id="CLU_051474_2_0_11"/>
<dbReference type="AlphaFoldDB" id="D5UT60"/>
<sequence length="393" mass="41365">MRVPRRDLASGHDFDGAPAMVIAAWTAAAISAVTAVEAVRRIVADRRRVTNGLWLIAVLLCVWVTAILVLEAAGRSSAAIVLAFGPMLLGVIGLVGVGVGLLANSLVVIRREGLSLATLVPAAMGLALLAEVFLGAHLLHALTEGISAVTAVLLVALLIPGALVVLQLAAYTVYAVVHRRLPGGRDAGVVVVLGSGLNGERLTPLLRSRMDLGISEFRRLVDDGGDPFLVCSGGRGHDEVIAEGEAMARYALAQGIPSNRLLREVRSTTTEENLRYSAELLASEGIAWTRMLVTTSSFHALRAGSLTRRLGLPATALGAPTALYFRPAAFLREFVAVVVHYRRANLIVCAVLVGMWGLLVAVVMIVADQAEPVILDGAALEVLAPRVKGVETD</sequence>
<feature type="domain" description="DUF218" evidence="2">
    <location>
        <begin position="189"/>
        <end position="335"/>
    </location>
</feature>
<protein>
    <recommendedName>
        <fullName evidence="2">DUF218 domain-containing protein</fullName>
    </recommendedName>
</protein>
<evidence type="ECO:0000256" key="1">
    <source>
        <dbReference type="SAM" id="Phobius"/>
    </source>
</evidence>
<dbReference type="InterPro" id="IPR051599">
    <property type="entry name" value="Cell_Envelope_Assoc"/>
</dbReference>
<evidence type="ECO:0000259" key="2">
    <source>
        <dbReference type="Pfam" id="PF02698"/>
    </source>
</evidence>
<feature type="transmembrane region" description="Helical" evidence="1">
    <location>
        <begin position="346"/>
        <end position="367"/>
    </location>
</feature>
<dbReference type="InterPro" id="IPR003848">
    <property type="entry name" value="DUF218"/>
</dbReference>
<dbReference type="GO" id="GO:0000270">
    <property type="term" value="P:peptidoglycan metabolic process"/>
    <property type="evidence" value="ECO:0007669"/>
    <property type="project" value="TreeGrafter"/>
</dbReference>
<dbReference type="Pfam" id="PF02698">
    <property type="entry name" value="DUF218"/>
    <property type="match status" value="1"/>
</dbReference>
<reference evidence="4" key="1">
    <citation type="submission" date="2010-03" db="EMBL/GenBank/DDBJ databases">
        <title>The complete chromosome of Tsukamurella paurometabola DSM 20162.</title>
        <authorList>
            <consortium name="US DOE Joint Genome Institute (JGI-PGF)"/>
            <person name="Lucas S."/>
            <person name="Copeland A."/>
            <person name="Lapidus A."/>
            <person name="Glavina del Rio T."/>
            <person name="Dalin E."/>
            <person name="Tice H."/>
            <person name="Bruce D."/>
            <person name="Goodwin L."/>
            <person name="Pitluck S."/>
            <person name="Kyrpides N."/>
            <person name="Mavromatis K."/>
            <person name="Ivanova N."/>
            <person name="Mikhailova N."/>
            <person name="Munk A.C."/>
            <person name="Brettin T."/>
            <person name="Detter J.C."/>
            <person name="Tapia R."/>
            <person name="Han C."/>
            <person name="Larimer F."/>
            <person name="Land M."/>
            <person name="Hauser L."/>
            <person name="Markowitz V."/>
            <person name="Cheng J.-F."/>
            <person name="Hugenholtz P."/>
            <person name="Woyke T."/>
            <person name="Wu D."/>
            <person name="Jando M."/>
            <person name="Brambilla E."/>
            <person name="Klenk H.-P."/>
            <person name="Eisen J.A."/>
        </authorList>
    </citation>
    <scope>NUCLEOTIDE SEQUENCE [LARGE SCALE GENOMIC DNA]</scope>
    <source>
        <strain evidence="4">ATCC 8368 / DSM 20162 / CCUG 35730 / CIP 100753 / JCM 10117 / KCTC 9821 / NBRC 16120 / NCIMB 702349 / NCTC 13040</strain>
    </source>
</reference>
<reference evidence="3 4" key="2">
    <citation type="journal article" date="2011" name="Stand. Genomic Sci.">
        <title>Complete genome sequence of Tsukamurella paurometabola type strain (no. 33).</title>
        <authorList>
            <person name="Munk A.C."/>
            <person name="Lapidus A."/>
            <person name="Lucas S."/>
            <person name="Nolan M."/>
            <person name="Tice H."/>
            <person name="Cheng J.F."/>
            <person name="Del Rio T.G."/>
            <person name="Goodwin L."/>
            <person name="Pitluck S."/>
            <person name="Liolios K."/>
            <person name="Huntemann M."/>
            <person name="Ivanova N."/>
            <person name="Mavromatis K."/>
            <person name="Mikhailova N."/>
            <person name="Pati A."/>
            <person name="Chen A."/>
            <person name="Palaniappan K."/>
            <person name="Tapia R."/>
            <person name="Han C."/>
            <person name="Land M."/>
            <person name="Hauser L."/>
            <person name="Chang Y.J."/>
            <person name="Jeffries C.D."/>
            <person name="Brettin T."/>
            <person name="Yasawong M."/>
            <person name="Brambilla E.M."/>
            <person name="Rohde M."/>
            <person name="Sikorski J."/>
            <person name="Goker M."/>
            <person name="Detter J.C."/>
            <person name="Woyke T."/>
            <person name="Bristow J."/>
            <person name="Eisen J.A."/>
            <person name="Markowitz V."/>
            <person name="Hugenholtz P."/>
            <person name="Kyrpides N.C."/>
            <person name="Klenk H.P."/>
        </authorList>
    </citation>
    <scope>NUCLEOTIDE SEQUENCE [LARGE SCALE GENOMIC DNA]</scope>
    <source>
        <strain evidence="4">ATCC 8368 / DSM 20162 / CCUG 35730 / CIP 100753 / JCM 10117 / KCTC 9821 / NBRC 16120 / NCIMB 702349 / NCTC 13040</strain>
    </source>
</reference>
<feature type="transmembrane region" description="Helical" evidence="1">
    <location>
        <begin position="51"/>
        <end position="73"/>
    </location>
</feature>
<dbReference type="KEGG" id="tpr:Tpau_0710"/>
<keyword evidence="4" id="KW-1185">Reference proteome</keyword>